<dbReference type="EMBL" id="GBRH01219324">
    <property type="protein sequence ID" value="JAD78571.1"/>
    <property type="molecule type" value="Transcribed_RNA"/>
</dbReference>
<reference evidence="1" key="1">
    <citation type="submission" date="2014-09" db="EMBL/GenBank/DDBJ databases">
        <authorList>
            <person name="Magalhaes I.L.F."/>
            <person name="Oliveira U."/>
            <person name="Santos F.R."/>
            <person name="Vidigal T.H.D.A."/>
            <person name="Brescovit A.D."/>
            <person name="Santos A.J."/>
        </authorList>
    </citation>
    <scope>NUCLEOTIDE SEQUENCE</scope>
    <source>
        <tissue evidence="1">Shoot tissue taken approximately 20 cm above the soil surface</tissue>
    </source>
</reference>
<proteinExistence type="predicted"/>
<accession>A0A0A9CSM3</accession>
<evidence type="ECO:0000313" key="1">
    <source>
        <dbReference type="EMBL" id="JAD78571.1"/>
    </source>
</evidence>
<name>A0A0A9CSM3_ARUDO</name>
<protein>
    <submittedName>
        <fullName evidence="1">Stv3</fullName>
    </submittedName>
</protein>
<organism evidence="1">
    <name type="scientific">Arundo donax</name>
    <name type="common">Giant reed</name>
    <name type="synonym">Donax arundinaceus</name>
    <dbReference type="NCBI Taxonomy" id="35708"/>
    <lineage>
        <taxon>Eukaryota</taxon>
        <taxon>Viridiplantae</taxon>
        <taxon>Streptophyta</taxon>
        <taxon>Embryophyta</taxon>
        <taxon>Tracheophyta</taxon>
        <taxon>Spermatophyta</taxon>
        <taxon>Magnoliopsida</taxon>
        <taxon>Liliopsida</taxon>
        <taxon>Poales</taxon>
        <taxon>Poaceae</taxon>
        <taxon>PACMAD clade</taxon>
        <taxon>Arundinoideae</taxon>
        <taxon>Arundineae</taxon>
        <taxon>Arundo</taxon>
    </lineage>
</organism>
<reference evidence="1" key="2">
    <citation type="journal article" date="2015" name="Data Brief">
        <title>Shoot transcriptome of the giant reed, Arundo donax.</title>
        <authorList>
            <person name="Barrero R.A."/>
            <person name="Guerrero F.D."/>
            <person name="Moolhuijzen P."/>
            <person name="Goolsby J.A."/>
            <person name="Tidwell J."/>
            <person name="Bellgard S.E."/>
            <person name="Bellgard M.I."/>
        </authorList>
    </citation>
    <scope>NUCLEOTIDE SEQUENCE</scope>
    <source>
        <tissue evidence="1">Shoot tissue taken approximately 20 cm above the soil surface</tissue>
    </source>
</reference>
<dbReference type="AlphaFoldDB" id="A0A0A9CSM3"/>
<sequence length="61" mass="6918">MERGSSRQQNTKKLITESTIVAFVSTKLCNPFSRIIQPSIRSHIQVLPCQYSCHVAVLFPQ</sequence>